<organism evidence="2 3">
    <name type="scientific">Nocardia aobensis</name>
    <dbReference type="NCBI Taxonomy" id="257277"/>
    <lineage>
        <taxon>Bacteria</taxon>
        <taxon>Bacillati</taxon>
        <taxon>Actinomycetota</taxon>
        <taxon>Actinomycetes</taxon>
        <taxon>Mycobacteriales</taxon>
        <taxon>Nocardiaceae</taxon>
        <taxon>Nocardia</taxon>
    </lineage>
</organism>
<proteinExistence type="predicted"/>
<dbReference type="EMBL" id="JBIAMT010000001">
    <property type="protein sequence ID" value="MFF0496225.1"/>
    <property type="molecule type" value="Genomic_DNA"/>
</dbReference>
<sequence length="132" mass="14263">MRVLDARTGEIRGAPTPTEATGDHRSGGAGVECHLVPNIRCPITVAINSINLFIFSSNTIEAAGNRKQFDLISGRFDSVPPIRDAAGDPLPPPLPALNFADQAVFPQSGYRRRTGRTTKRQAAVEIRVQFVP</sequence>
<feature type="compositionally biased region" description="Basic and acidic residues" evidence="1">
    <location>
        <begin position="1"/>
        <end position="10"/>
    </location>
</feature>
<gene>
    <name evidence="2" type="ORF">ACFYU5_07470</name>
</gene>
<evidence type="ECO:0000313" key="2">
    <source>
        <dbReference type="EMBL" id="MFF0496225.1"/>
    </source>
</evidence>
<reference evidence="2 3" key="1">
    <citation type="submission" date="2024-10" db="EMBL/GenBank/DDBJ databases">
        <title>The Natural Products Discovery Center: Release of the First 8490 Sequenced Strains for Exploring Actinobacteria Biosynthetic Diversity.</title>
        <authorList>
            <person name="Kalkreuter E."/>
            <person name="Kautsar S.A."/>
            <person name="Yang D."/>
            <person name="Bader C.D."/>
            <person name="Teijaro C.N."/>
            <person name="Fluegel L."/>
            <person name="Davis C.M."/>
            <person name="Simpson J.R."/>
            <person name="Lauterbach L."/>
            <person name="Steele A.D."/>
            <person name="Gui C."/>
            <person name="Meng S."/>
            <person name="Li G."/>
            <person name="Viehrig K."/>
            <person name="Ye F."/>
            <person name="Su P."/>
            <person name="Kiefer A.F."/>
            <person name="Nichols A."/>
            <person name="Cepeda A.J."/>
            <person name="Yan W."/>
            <person name="Fan B."/>
            <person name="Jiang Y."/>
            <person name="Adhikari A."/>
            <person name="Zheng C.-J."/>
            <person name="Schuster L."/>
            <person name="Cowan T.M."/>
            <person name="Smanski M.J."/>
            <person name="Chevrette M.G."/>
            <person name="De Carvalho L.P.S."/>
            <person name="Shen B."/>
        </authorList>
    </citation>
    <scope>NUCLEOTIDE SEQUENCE [LARGE SCALE GENOMIC DNA]</scope>
    <source>
        <strain evidence="2 3">NPDC004119</strain>
    </source>
</reference>
<comment type="caution">
    <text evidence="2">The sequence shown here is derived from an EMBL/GenBank/DDBJ whole genome shotgun (WGS) entry which is preliminary data.</text>
</comment>
<evidence type="ECO:0000313" key="3">
    <source>
        <dbReference type="Proteomes" id="UP001601442"/>
    </source>
</evidence>
<feature type="region of interest" description="Disordered" evidence="1">
    <location>
        <begin position="1"/>
        <end position="26"/>
    </location>
</feature>
<keyword evidence="3" id="KW-1185">Reference proteome</keyword>
<accession>A0ABW6NYT4</accession>
<dbReference type="RefSeq" id="WP_387390974.1">
    <property type="nucleotide sequence ID" value="NZ_JBIAMT010000001.1"/>
</dbReference>
<dbReference type="Proteomes" id="UP001601442">
    <property type="component" value="Unassembled WGS sequence"/>
</dbReference>
<protein>
    <submittedName>
        <fullName evidence="2">Uncharacterized protein</fullName>
    </submittedName>
</protein>
<evidence type="ECO:0000256" key="1">
    <source>
        <dbReference type="SAM" id="MobiDB-lite"/>
    </source>
</evidence>
<name>A0ABW6NYT4_9NOCA</name>